<accession>A0A839GZM2</accession>
<evidence type="ECO:0000313" key="2">
    <source>
        <dbReference type="Proteomes" id="UP000563094"/>
    </source>
</evidence>
<dbReference type="EMBL" id="JACJIQ010000036">
    <property type="protein sequence ID" value="MBA9079888.1"/>
    <property type="molecule type" value="Genomic_DNA"/>
</dbReference>
<name>A0A839GZM2_9BACT</name>
<dbReference type="Proteomes" id="UP000563094">
    <property type="component" value="Unassembled WGS sequence"/>
</dbReference>
<comment type="caution">
    <text evidence="1">The sequence shown here is derived from an EMBL/GenBank/DDBJ whole genome shotgun (WGS) entry which is preliminary data.</text>
</comment>
<reference evidence="1 2" key="1">
    <citation type="submission" date="2020-08" db="EMBL/GenBank/DDBJ databases">
        <title>Genomic Encyclopedia of Type Strains, Phase IV (KMG-IV): sequencing the most valuable type-strain genomes for metagenomic binning, comparative biology and taxonomic classification.</title>
        <authorList>
            <person name="Goeker M."/>
        </authorList>
    </citation>
    <scope>NUCLEOTIDE SEQUENCE [LARGE SCALE GENOMIC DNA]</scope>
    <source>
        <strain evidence="1 2">DSM 29854</strain>
    </source>
</reference>
<proteinExistence type="predicted"/>
<organism evidence="1 2">
    <name type="scientific">Rufibacter quisquiliarum</name>
    <dbReference type="NCBI Taxonomy" id="1549639"/>
    <lineage>
        <taxon>Bacteria</taxon>
        <taxon>Pseudomonadati</taxon>
        <taxon>Bacteroidota</taxon>
        <taxon>Cytophagia</taxon>
        <taxon>Cytophagales</taxon>
        <taxon>Hymenobacteraceae</taxon>
        <taxon>Rufibacter</taxon>
    </lineage>
</organism>
<protein>
    <submittedName>
        <fullName evidence="1">Uncharacterized protein</fullName>
    </submittedName>
</protein>
<keyword evidence="2" id="KW-1185">Reference proteome</keyword>
<dbReference type="AlphaFoldDB" id="A0A839GZM2"/>
<sequence length="32" mass="3470">MKVIIPLNIDNQSNIFLIGNTLGLPENACKAD</sequence>
<gene>
    <name evidence="1" type="ORF">FHS90_004629</name>
</gene>
<evidence type="ECO:0000313" key="1">
    <source>
        <dbReference type="EMBL" id="MBA9079888.1"/>
    </source>
</evidence>